<organism evidence="1 2">
    <name type="scientific">Aspergillus fumigatiaffinis</name>
    <dbReference type="NCBI Taxonomy" id="340414"/>
    <lineage>
        <taxon>Eukaryota</taxon>
        <taxon>Fungi</taxon>
        <taxon>Dikarya</taxon>
        <taxon>Ascomycota</taxon>
        <taxon>Pezizomycotina</taxon>
        <taxon>Eurotiomycetes</taxon>
        <taxon>Eurotiomycetidae</taxon>
        <taxon>Eurotiales</taxon>
        <taxon>Aspergillaceae</taxon>
        <taxon>Aspergillus</taxon>
        <taxon>Aspergillus subgen. Fumigati</taxon>
    </lineage>
</organism>
<comment type="caution">
    <text evidence="1">The sequence shown here is derived from an EMBL/GenBank/DDBJ whole genome shotgun (WGS) entry which is preliminary data.</text>
</comment>
<sequence>MPPDKVQLAHAMIEPSETSHALPFSRMPPQWDRVLIQFKYSLVDEDWEAKACQQFFKAASALMHYGAPELTLTAYMQLNFAIPFVIPNPIVLISSSSIIIRKSSDPIIQPKCMVLERERVATKGFMESILDEKLVGFTDGEHASTRTAISQLHFLSQSISTETSEVQKPKD</sequence>
<keyword evidence="2" id="KW-1185">Reference proteome</keyword>
<dbReference type="OrthoDB" id="4508695at2759"/>
<evidence type="ECO:0000313" key="2">
    <source>
        <dbReference type="Proteomes" id="UP000653565"/>
    </source>
</evidence>
<dbReference type="EMBL" id="JAAAPX010000254">
    <property type="protein sequence ID" value="KAF4226302.1"/>
    <property type="molecule type" value="Genomic_DNA"/>
</dbReference>
<accession>A0A8H4GFF3</accession>
<reference evidence="1" key="1">
    <citation type="journal article" date="2020" name="bioRxiv">
        <title>Genomic and phenotypic heterogeneity of clinical isolates of the human pathogens Aspergillus fumigatus, Aspergillus lentulus and Aspergillus fumigatiaffinis.</title>
        <authorList>
            <person name="dos Santos R.A.C."/>
            <person name="Steenwyk J.L."/>
            <person name="Rivero-Menendez O."/>
            <person name="Mead M.E."/>
            <person name="Silva L.P."/>
            <person name="Bastos R.W."/>
            <person name="Alastruey-Izquierdo A."/>
            <person name="Goldman G.H."/>
            <person name="Rokas A."/>
        </authorList>
    </citation>
    <scope>NUCLEOTIDE SEQUENCE</scope>
    <source>
        <strain evidence="1">CNM-CM6805</strain>
    </source>
</reference>
<gene>
    <name evidence="1" type="ORF">CNMCM6805_004754</name>
</gene>
<proteinExistence type="predicted"/>
<protein>
    <submittedName>
        <fullName evidence="1">Uncharacterized protein</fullName>
    </submittedName>
</protein>
<name>A0A8H4GFF3_9EURO</name>
<evidence type="ECO:0000313" key="1">
    <source>
        <dbReference type="EMBL" id="KAF4226302.1"/>
    </source>
</evidence>
<dbReference type="AlphaFoldDB" id="A0A8H4GFF3"/>
<dbReference type="Proteomes" id="UP000653565">
    <property type="component" value="Unassembled WGS sequence"/>
</dbReference>
<reference evidence="1" key="2">
    <citation type="submission" date="2020-04" db="EMBL/GenBank/DDBJ databases">
        <authorList>
            <person name="Santos R.A.C."/>
            <person name="Steenwyk J.L."/>
            <person name="Rivero-Menendez O."/>
            <person name="Mead M.E."/>
            <person name="Silva L.P."/>
            <person name="Bastos R.W."/>
            <person name="Alastruey-Izquierdo A."/>
            <person name="Goldman G.H."/>
            <person name="Rokas A."/>
        </authorList>
    </citation>
    <scope>NUCLEOTIDE SEQUENCE</scope>
    <source>
        <strain evidence="1">CNM-CM6805</strain>
    </source>
</reference>